<comment type="caution">
    <text evidence="1">The sequence shown here is derived from an EMBL/GenBank/DDBJ whole genome shotgun (WGS) entry which is preliminary data.</text>
</comment>
<evidence type="ECO:0000313" key="1">
    <source>
        <dbReference type="EMBL" id="CBI03621.1"/>
    </source>
</evidence>
<reference evidence="1" key="1">
    <citation type="submission" date="2009-10" db="EMBL/GenBank/DDBJ databases">
        <title>Diversity of trophic interactions inside an arsenic-rich microbial ecosystem.</title>
        <authorList>
            <person name="Bertin P.N."/>
            <person name="Heinrich-Salmeron A."/>
            <person name="Pelletier E."/>
            <person name="Goulhen-Chollet F."/>
            <person name="Arsene-Ploetze F."/>
            <person name="Gallien S."/>
            <person name="Calteau A."/>
            <person name="Vallenet D."/>
            <person name="Casiot C."/>
            <person name="Chane-Woon-Ming B."/>
            <person name="Giloteaux L."/>
            <person name="Barakat M."/>
            <person name="Bonnefoy V."/>
            <person name="Bruneel O."/>
            <person name="Chandler M."/>
            <person name="Cleiss J."/>
            <person name="Duran R."/>
            <person name="Elbaz-Poulichet F."/>
            <person name="Fonknechten N."/>
            <person name="Lauga B."/>
            <person name="Mornico D."/>
            <person name="Ortet P."/>
            <person name="Schaeffer C."/>
            <person name="Siguier P."/>
            <person name="Alexander Thil Smith A."/>
            <person name="Van Dorsselaer A."/>
            <person name="Weissenbach J."/>
            <person name="Medigue C."/>
            <person name="Le Paslier D."/>
        </authorList>
    </citation>
    <scope>NUCLEOTIDE SEQUENCE</scope>
</reference>
<dbReference type="EMBL" id="CABP01000015">
    <property type="protein sequence ID" value="CBI03621.1"/>
    <property type="molecule type" value="Genomic_DNA"/>
</dbReference>
<accession>E6Q8U5</accession>
<name>E6Q8U5_9ZZZZ</name>
<dbReference type="AlphaFoldDB" id="E6Q8U5"/>
<proteinExistence type="predicted"/>
<organism evidence="1">
    <name type="scientific">mine drainage metagenome</name>
    <dbReference type="NCBI Taxonomy" id="410659"/>
    <lineage>
        <taxon>unclassified sequences</taxon>
        <taxon>metagenomes</taxon>
        <taxon>ecological metagenomes</taxon>
    </lineage>
</organism>
<sequence>MEHEARKAQLREAQQRLADKRRADGLFKLSVWVTQEQAERVRELLVMDRRQVDPPAALVSDPEI</sequence>
<gene>
    <name evidence="1" type="ORF">CARN5_2974</name>
</gene>
<protein>
    <submittedName>
        <fullName evidence="1">Uncharacterized protein</fullName>
    </submittedName>
</protein>